<organism evidence="1 2">
    <name type="scientific">Trametes cubensis</name>
    <dbReference type="NCBI Taxonomy" id="1111947"/>
    <lineage>
        <taxon>Eukaryota</taxon>
        <taxon>Fungi</taxon>
        <taxon>Dikarya</taxon>
        <taxon>Basidiomycota</taxon>
        <taxon>Agaricomycotina</taxon>
        <taxon>Agaricomycetes</taxon>
        <taxon>Polyporales</taxon>
        <taxon>Polyporaceae</taxon>
        <taxon>Trametes</taxon>
    </lineage>
</organism>
<protein>
    <submittedName>
        <fullName evidence="1">Uncharacterized protein</fullName>
    </submittedName>
</protein>
<accession>A0AAD7TIX8</accession>
<evidence type="ECO:0000313" key="2">
    <source>
        <dbReference type="Proteomes" id="UP001215151"/>
    </source>
</evidence>
<dbReference type="EMBL" id="JAPEVG010000672">
    <property type="protein sequence ID" value="KAJ8456489.1"/>
    <property type="molecule type" value="Genomic_DNA"/>
</dbReference>
<comment type="caution">
    <text evidence="1">The sequence shown here is derived from an EMBL/GenBank/DDBJ whole genome shotgun (WGS) entry which is preliminary data.</text>
</comment>
<keyword evidence="2" id="KW-1185">Reference proteome</keyword>
<evidence type="ECO:0000313" key="1">
    <source>
        <dbReference type="EMBL" id="KAJ8456489.1"/>
    </source>
</evidence>
<reference evidence="1" key="1">
    <citation type="submission" date="2022-11" db="EMBL/GenBank/DDBJ databases">
        <title>Genome Sequence of Cubamyces cubensis.</title>
        <authorList>
            <person name="Buettner E."/>
        </authorList>
    </citation>
    <scope>NUCLEOTIDE SEQUENCE</scope>
    <source>
        <strain evidence="1">MPL-01</strain>
    </source>
</reference>
<proteinExistence type="predicted"/>
<name>A0AAD7TIX8_9APHY</name>
<dbReference type="Proteomes" id="UP001215151">
    <property type="component" value="Unassembled WGS sequence"/>
</dbReference>
<gene>
    <name evidence="1" type="ORF">ONZ51_g12097</name>
</gene>
<dbReference type="AlphaFoldDB" id="A0AAD7TIX8"/>
<sequence length="106" mass="11683">MIDELSEDKFHEALKVAVQAPSPPPPPPTTLIKNIEEPHGCCGFFRGTGNDQLAYVNSNGNIFMVPNNPFGISVTRIMVTYHLQWPEALVRTTMAALLLINDVLAH</sequence>